<dbReference type="Pfam" id="PF13174">
    <property type="entry name" value="TPR_6"/>
    <property type="match status" value="1"/>
</dbReference>
<gene>
    <name evidence="2" type="ORF">SAMN06295933_0667</name>
</gene>
<dbReference type="RefSeq" id="WP_085098222.1">
    <property type="nucleotide sequence ID" value="NZ_FWZU01000001.1"/>
</dbReference>
<evidence type="ECO:0000313" key="3">
    <source>
        <dbReference type="Proteomes" id="UP000192906"/>
    </source>
</evidence>
<name>A0A1X7CCC6_9BACT</name>
<dbReference type="OrthoDB" id="5438555at2"/>
<sequence length="697" mass="78174">MISNFRTYKYRMLLIALFLILITATASKAVEPQKGDPFNLWLEKYGAWDILEENYSGSGDTPELIIKRAQTAYNLGRYSACMNILQGTPAFDDKSLEISRLWLGGQAQRALGEPIKSVIWFSQAARFMSQNSMSEKFNAEPNLKTVWFDVWRSLYWSILVTSGSAREAQDMILNQSFDQAMNVWPTTYFIINTEPVFKKTLAKGFEFKPTVRNSTIINDKDRELIAMSIAASSLGDWSKSGSILENVSNSTVKTFWSSVNSYLETGKNPVETVDTFKEQNLVSAWSFFKAGVMEPAYESPTLWKMAAPASPAWNAFRSKLMSMSPQEALDTIDRETGSLLLSEDLVSALQNYKLAFAFLTGDMELTKKIWGQLDHNTLPMSLRIAAGIAFKPDLSKIVSSSDAGQNSNLFIISGLCDAAEVEYFKDINAPFWKPLSGKEFNVQVNTKPLDRLLLFSELLSDSAKQLDDSIARRCAFLFPNSELGAKSYIYLADNAATNRDFKLSAFYLKRVDPEKFGSEMHLKWLIAAVEYDLAVGNEGKALNAYNEILESGGGLPPEKELKLALLIQQKGDLKKAQAILERIWSRSDNLSNELKAEILFWIAEGDQAMGDKEKALKSYLELAFKFPEQNIWAVTAMYRISMIYEHKGQFETAKKFLNSVIKNADRPAQKEAAKARLSAIETKLAKTGAGKEASFPF</sequence>
<dbReference type="STRING" id="1519643.SAMN06295933_0667"/>
<dbReference type="AlphaFoldDB" id="A0A1X7CCC6"/>
<accession>A0A1X7CCC6</accession>
<dbReference type="InterPro" id="IPR019734">
    <property type="entry name" value="TPR_rpt"/>
</dbReference>
<evidence type="ECO:0000256" key="1">
    <source>
        <dbReference type="SAM" id="SignalP"/>
    </source>
</evidence>
<reference evidence="3" key="1">
    <citation type="submission" date="2017-04" db="EMBL/GenBank/DDBJ databases">
        <authorList>
            <person name="Varghese N."/>
            <person name="Submissions S."/>
        </authorList>
    </citation>
    <scope>NUCLEOTIDE SEQUENCE [LARGE SCALE GENOMIC DNA]</scope>
    <source>
        <strain evidence="3">K3S</strain>
    </source>
</reference>
<keyword evidence="1" id="KW-0732">Signal</keyword>
<organism evidence="2 3">
    <name type="scientific">Desulfovibrio gilichinskyi</name>
    <dbReference type="NCBI Taxonomy" id="1519643"/>
    <lineage>
        <taxon>Bacteria</taxon>
        <taxon>Pseudomonadati</taxon>
        <taxon>Thermodesulfobacteriota</taxon>
        <taxon>Desulfovibrionia</taxon>
        <taxon>Desulfovibrionales</taxon>
        <taxon>Desulfovibrionaceae</taxon>
        <taxon>Desulfovibrio</taxon>
    </lineage>
</organism>
<dbReference type="Gene3D" id="1.25.40.10">
    <property type="entry name" value="Tetratricopeptide repeat domain"/>
    <property type="match status" value="1"/>
</dbReference>
<dbReference type="EMBL" id="FWZU01000001">
    <property type="protein sequence ID" value="SME94023.1"/>
    <property type="molecule type" value="Genomic_DNA"/>
</dbReference>
<proteinExistence type="predicted"/>
<feature type="signal peptide" evidence="1">
    <location>
        <begin position="1"/>
        <end position="28"/>
    </location>
</feature>
<keyword evidence="3" id="KW-1185">Reference proteome</keyword>
<dbReference type="InterPro" id="IPR011990">
    <property type="entry name" value="TPR-like_helical_dom_sf"/>
</dbReference>
<protein>
    <submittedName>
        <fullName evidence="2">Tetratricopeptide repeat-containing protein</fullName>
    </submittedName>
</protein>
<feature type="chain" id="PRO_5013231012" evidence="1">
    <location>
        <begin position="29"/>
        <end position="697"/>
    </location>
</feature>
<evidence type="ECO:0000313" key="2">
    <source>
        <dbReference type="EMBL" id="SME94023.1"/>
    </source>
</evidence>
<dbReference type="SUPFAM" id="SSF48452">
    <property type="entry name" value="TPR-like"/>
    <property type="match status" value="1"/>
</dbReference>
<dbReference type="Proteomes" id="UP000192906">
    <property type="component" value="Unassembled WGS sequence"/>
</dbReference>